<name>A0A327PZ59_9BACT</name>
<keyword evidence="1" id="KW-0732">Signal</keyword>
<comment type="caution">
    <text evidence="2">The sequence shown here is derived from an EMBL/GenBank/DDBJ whole genome shotgun (WGS) entry which is preliminary data.</text>
</comment>
<reference evidence="2 3" key="1">
    <citation type="submission" date="2018-06" db="EMBL/GenBank/DDBJ databases">
        <title>Genomic Encyclopedia of Archaeal and Bacterial Type Strains, Phase II (KMG-II): from individual species to whole genera.</title>
        <authorList>
            <person name="Goeker M."/>
        </authorList>
    </citation>
    <scope>NUCLEOTIDE SEQUENCE [LARGE SCALE GENOMIC DNA]</scope>
    <source>
        <strain evidence="2 3">DSM 23857</strain>
    </source>
</reference>
<evidence type="ECO:0000256" key="1">
    <source>
        <dbReference type="SAM" id="SignalP"/>
    </source>
</evidence>
<dbReference type="OrthoDB" id="1038500at2"/>
<protein>
    <submittedName>
        <fullName evidence="2">Uncharacterized protein DUF4138</fullName>
    </submittedName>
</protein>
<evidence type="ECO:0000313" key="3">
    <source>
        <dbReference type="Proteomes" id="UP000249547"/>
    </source>
</evidence>
<dbReference type="Pfam" id="PF13595">
    <property type="entry name" value="DUF4138"/>
    <property type="match status" value="1"/>
</dbReference>
<keyword evidence="3" id="KW-1185">Reference proteome</keyword>
<feature type="chain" id="PRO_5016378107" evidence="1">
    <location>
        <begin position="22"/>
        <end position="283"/>
    </location>
</feature>
<dbReference type="EMBL" id="QLLL01000017">
    <property type="protein sequence ID" value="RAI97023.1"/>
    <property type="molecule type" value="Genomic_DNA"/>
</dbReference>
<dbReference type="Proteomes" id="UP000249547">
    <property type="component" value="Unassembled WGS sequence"/>
</dbReference>
<proteinExistence type="predicted"/>
<dbReference type="AlphaFoldDB" id="A0A327PZ59"/>
<evidence type="ECO:0000313" key="2">
    <source>
        <dbReference type="EMBL" id="RAI97023.1"/>
    </source>
</evidence>
<sequence>MRQFYLTLLGCCCAMVTFSQTAIPVSKFKRTFILLHNITPISTNIGGENGAIVLEQQPTDMDTLYIIRLQAARENFQSTNMLIVSKDTLIELTLYYERDPRVTMYPFHFSEKKQSAVIPNTPAVKQNGISVNPQSLVTFRSSNSKVRRSIKSDGMLVILDNVGMDAADEHLFLRFRVRNTTAVAFSLDYLKFIVHSSDQKTFSNTKQAATDDYPSFLSDTANKTTIQAGEEEVFIYVIDRLPPKRRKDLTVVFQEAATSADGRSLTMKIPATLFARKENISRL</sequence>
<feature type="signal peptide" evidence="1">
    <location>
        <begin position="1"/>
        <end position="21"/>
    </location>
</feature>
<organism evidence="2 3">
    <name type="scientific">Chitinophaga skermanii</name>
    <dbReference type="NCBI Taxonomy" id="331697"/>
    <lineage>
        <taxon>Bacteria</taxon>
        <taxon>Pseudomonadati</taxon>
        <taxon>Bacteroidota</taxon>
        <taxon>Chitinophagia</taxon>
        <taxon>Chitinophagales</taxon>
        <taxon>Chitinophagaceae</taxon>
        <taxon>Chitinophaga</taxon>
    </lineage>
</organism>
<dbReference type="RefSeq" id="WP_111600540.1">
    <property type="nucleotide sequence ID" value="NZ_QLLL01000017.1"/>
</dbReference>
<accession>A0A327PZ59</accession>
<dbReference type="InterPro" id="IPR022298">
    <property type="entry name" value="Conjug_transposon_TraN"/>
</dbReference>
<gene>
    <name evidence="2" type="ORF">LX64_05168</name>
</gene>